<evidence type="ECO:0000256" key="5">
    <source>
        <dbReference type="ARBA" id="ARBA00022692"/>
    </source>
</evidence>
<keyword evidence="7" id="KW-0915">Sodium</keyword>
<dbReference type="GO" id="GO:0005886">
    <property type="term" value="C:plasma membrane"/>
    <property type="evidence" value="ECO:0007669"/>
    <property type="project" value="UniProtKB-SubCell"/>
</dbReference>
<dbReference type="EnsemblMetazoa" id="RPRC004178-RA">
    <property type="protein sequence ID" value="RPRC004178-PA"/>
    <property type="gene ID" value="RPRC004178"/>
</dbReference>
<dbReference type="Proteomes" id="UP000015103">
    <property type="component" value="Unassembled WGS sequence"/>
</dbReference>
<evidence type="ECO:0000313" key="12">
    <source>
        <dbReference type="EnsemblMetazoa" id="RPRC004178-PA"/>
    </source>
</evidence>
<dbReference type="Pfam" id="PF00474">
    <property type="entry name" value="SSF"/>
    <property type="match status" value="1"/>
</dbReference>
<evidence type="ECO:0000256" key="11">
    <source>
        <dbReference type="RuleBase" id="RU362091"/>
    </source>
</evidence>
<evidence type="ECO:0000313" key="13">
    <source>
        <dbReference type="Proteomes" id="UP000015103"/>
    </source>
</evidence>
<keyword evidence="3" id="KW-0813">Transport</keyword>
<dbReference type="eggNOG" id="KOG2349">
    <property type="taxonomic scope" value="Eukaryota"/>
</dbReference>
<dbReference type="Gene3D" id="1.20.1730.10">
    <property type="entry name" value="Sodium/glucose cotransporter"/>
    <property type="match status" value="1"/>
</dbReference>
<dbReference type="HOGENOM" id="CLU_018808_11_1_1"/>
<dbReference type="InParanoid" id="T1HJF5"/>
<evidence type="ECO:0000256" key="4">
    <source>
        <dbReference type="ARBA" id="ARBA00022475"/>
    </source>
</evidence>
<reference evidence="12" key="1">
    <citation type="submission" date="2015-05" db="UniProtKB">
        <authorList>
            <consortium name="EnsemblMetazoa"/>
        </authorList>
    </citation>
    <scope>IDENTIFICATION</scope>
</reference>
<evidence type="ECO:0000256" key="1">
    <source>
        <dbReference type="ARBA" id="ARBA00004651"/>
    </source>
</evidence>
<evidence type="ECO:0000256" key="9">
    <source>
        <dbReference type="ARBA" id="ARBA00023136"/>
    </source>
</evidence>
<keyword evidence="10" id="KW-0739">Sodium transport</keyword>
<protein>
    <recommendedName>
        <fullName evidence="14">Sodium/solute symporter</fullName>
    </recommendedName>
</protein>
<evidence type="ECO:0000256" key="8">
    <source>
        <dbReference type="ARBA" id="ARBA00023065"/>
    </source>
</evidence>
<evidence type="ECO:0000256" key="2">
    <source>
        <dbReference type="ARBA" id="ARBA00006434"/>
    </source>
</evidence>
<dbReference type="PROSITE" id="PS50283">
    <property type="entry name" value="NA_SOLUT_SYMP_3"/>
    <property type="match status" value="1"/>
</dbReference>
<keyword evidence="6" id="KW-1133">Transmembrane helix</keyword>
<name>T1HJF5_RHOPR</name>
<keyword evidence="9" id="KW-0472">Membrane</keyword>
<evidence type="ECO:0008006" key="14">
    <source>
        <dbReference type="Google" id="ProtNLM"/>
    </source>
</evidence>
<dbReference type="GO" id="GO:0006814">
    <property type="term" value="P:sodium ion transport"/>
    <property type="evidence" value="ECO:0007669"/>
    <property type="project" value="UniProtKB-KW"/>
</dbReference>
<keyword evidence="4" id="KW-1003">Cell membrane</keyword>
<dbReference type="InterPro" id="IPR001734">
    <property type="entry name" value="Na/solute_symporter"/>
</dbReference>
<evidence type="ECO:0000256" key="3">
    <source>
        <dbReference type="ARBA" id="ARBA00022448"/>
    </source>
</evidence>
<keyword evidence="13" id="KW-1185">Reference proteome</keyword>
<sequence>MSLKSLEYFVKFEGDNKLQGGLKAVVWTNTIQMGATVTGILAVLIIGIKEVGISNVIKRNKDTDRFEFINLDPSKRDTVWAIIIGNYFYLLANCTVNQSLVQRYLAVPNRKKGNLSVLNFAIGTTFIVSTCCITGLVIFAYYYECDPWNLQEIRRVDEILPYFVREVGSVVPGLPVLFVSGLFSTTLSVMSSALNSVTGVIFEDLVRPSTDSFSEKKTCILMKIIVLIVGILCVVMAFIVDNLNTLIQAARISDITTGPLLGMFTLGMFFPWANAKGAFFGGISGTAVSLLLSIVSQAAIAHDRIQYPQKPLSISRCPPPTLSDYDYFFSPKEVPYDFNFMKEPHWIFEIAKISYWWHTLIGAVTVLFFGISASYLSGFTDPKLVNKDLITPVLHRFLPETKVSNIFSLF</sequence>
<dbReference type="InterPro" id="IPR038377">
    <property type="entry name" value="Na/Glc_symporter_sf"/>
</dbReference>
<keyword evidence="5" id="KW-0812">Transmembrane</keyword>
<dbReference type="InterPro" id="IPR051163">
    <property type="entry name" value="Sodium:Solute_Symporter_SSF"/>
</dbReference>
<evidence type="ECO:0000256" key="7">
    <source>
        <dbReference type="ARBA" id="ARBA00023053"/>
    </source>
</evidence>
<comment type="similarity">
    <text evidence="2 11">Belongs to the sodium:solute symporter (SSF) (TC 2.A.21) family.</text>
</comment>
<dbReference type="AlphaFoldDB" id="T1HJF5"/>
<dbReference type="PANTHER" id="PTHR42985:SF21">
    <property type="entry name" value="SODIUM-DEPENDENT MULTIVITAMIN TRANSPORTER-LIKE PROTEIN"/>
    <property type="match status" value="1"/>
</dbReference>
<proteinExistence type="inferred from homology"/>
<dbReference type="PANTHER" id="PTHR42985">
    <property type="entry name" value="SODIUM-COUPLED MONOCARBOXYLATE TRANSPORTER"/>
    <property type="match status" value="1"/>
</dbReference>
<dbReference type="OMA" id="MAWIVVN"/>
<accession>T1HJF5</accession>
<organism evidence="12 13">
    <name type="scientific">Rhodnius prolixus</name>
    <name type="common">Triatomid bug</name>
    <dbReference type="NCBI Taxonomy" id="13249"/>
    <lineage>
        <taxon>Eukaryota</taxon>
        <taxon>Metazoa</taxon>
        <taxon>Ecdysozoa</taxon>
        <taxon>Arthropoda</taxon>
        <taxon>Hexapoda</taxon>
        <taxon>Insecta</taxon>
        <taxon>Pterygota</taxon>
        <taxon>Neoptera</taxon>
        <taxon>Paraneoptera</taxon>
        <taxon>Hemiptera</taxon>
        <taxon>Heteroptera</taxon>
        <taxon>Panheteroptera</taxon>
        <taxon>Cimicomorpha</taxon>
        <taxon>Reduviidae</taxon>
        <taxon>Triatominae</taxon>
        <taxon>Rhodnius</taxon>
    </lineage>
</organism>
<comment type="subcellular location">
    <subcellularLocation>
        <location evidence="1">Cell membrane</location>
        <topology evidence="1">Multi-pass membrane protein</topology>
    </subcellularLocation>
</comment>
<dbReference type="GO" id="GO:0015293">
    <property type="term" value="F:symporter activity"/>
    <property type="evidence" value="ECO:0007669"/>
    <property type="project" value="TreeGrafter"/>
</dbReference>
<dbReference type="EMBL" id="ACPB03021235">
    <property type="status" value="NOT_ANNOTATED_CDS"/>
    <property type="molecule type" value="Genomic_DNA"/>
</dbReference>
<evidence type="ECO:0000256" key="10">
    <source>
        <dbReference type="ARBA" id="ARBA00023201"/>
    </source>
</evidence>
<dbReference type="VEuPathDB" id="VectorBase:RPRC004178"/>
<evidence type="ECO:0000256" key="6">
    <source>
        <dbReference type="ARBA" id="ARBA00022989"/>
    </source>
</evidence>
<keyword evidence="8" id="KW-0406">Ion transport</keyword>